<keyword evidence="6 8" id="KW-0472">Membrane</keyword>
<gene>
    <name evidence="10" type="ORF">E4U91_01505</name>
</gene>
<evidence type="ECO:0000256" key="4">
    <source>
        <dbReference type="ARBA" id="ARBA00022692"/>
    </source>
</evidence>
<keyword evidence="5 8" id="KW-1133">Transmembrane helix</keyword>
<dbReference type="Proteomes" id="UP000305929">
    <property type="component" value="Unassembled WGS sequence"/>
</dbReference>
<accession>A0A4V6AV87</accession>
<dbReference type="OrthoDB" id="7375466at2"/>
<feature type="transmembrane region" description="Helical" evidence="8">
    <location>
        <begin position="12"/>
        <end position="34"/>
    </location>
</feature>
<dbReference type="NCBIfam" id="TIGR00711">
    <property type="entry name" value="efflux_EmrB"/>
    <property type="match status" value="1"/>
</dbReference>
<feature type="transmembrane region" description="Helical" evidence="8">
    <location>
        <begin position="107"/>
        <end position="128"/>
    </location>
</feature>
<dbReference type="InterPro" id="IPR004638">
    <property type="entry name" value="EmrB-like"/>
</dbReference>
<dbReference type="GO" id="GO:0022857">
    <property type="term" value="F:transmembrane transporter activity"/>
    <property type="evidence" value="ECO:0007669"/>
    <property type="project" value="InterPro"/>
</dbReference>
<organism evidence="10 11">
    <name type="scientific">Streptomyces lasalocidi</name>
    <name type="common">Streptomyces lasaliensis</name>
    <dbReference type="NCBI Taxonomy" id="324833"/>
    <lineage>
        <taxon>Bacteria</taxon>
        <taxon>Bacillati</taxon>
        <taxon>Actinomycetota</taxon>
        <taxon>Actinomycetes</taxon>
        <taxon>Kitasatosporales</taxon>
        <taxon>Streptomycetaceae</taxon>
        <taxon>Streptomyces</taxon>
    </lineage>
</organism>
<reference evidence="10 11" key="1">
    <citation type="submission" date="2019-04" db="EMBL/GenBank/DDBJ databases">
        <title>Streptomyces lasaliensis sp. nov., an Actinomycete isolated from soil which produces the polyether antibiotic lasalocid.</title>
        <authorList>
            <person name="Erwin G."/>
            <person name="Haber C."/>
        </authorList>
    </citation>
    <scope>NUCLEOTIDE SEQUENCE [LARGE SCALE GENOMIC DNA]</scope>
    <source>
        <strain evidence="10 11">X-537</strain>
    </source>
</reference>
<protein>
    <submittedName>
        <fullName evidence="10">MFS transporter</fullName>
    </submittedName>
</protein>
<evidence type="ECO:0000256" key="1">
    <source>
        <dbReference type="ARBA" id="ARBA00004651"/>
    </source>
</evidence>
<dbReference type="PANTHER" id="PTHR42718:SF42">
    <property type="entry name" value="EXPORT PROTEIN"/>
    <property type="match status" value="1"/>
</dbReference>
<evidence type="ECO:0000256" key="8">
    <source>
        <dbReference type="SAM" id="Phobius"/>
    </source>
</evidence>
<dbReference type="GO" id="GO:0005886">
    <property type="term" value="C:plasma membrane"/>
    <property type="evidence" value="ECO:0007669"/>
    <property type="project" value="UniProtKB-SubCell"/>
</dbReference>
<sequence length="484" mass="48375">MTPSAATGRPPALRWVLALTAVAGLVVALDQLVVATALDTIRRDLGASMADLEWTVNAFGLGFAALLIPAAELGDRIGRKRAYLSGLLLFAAASAGCALAPTTGVLIGARAVQGAAAALLSPAALALLTEATPPRRRGAVMGVYAAVTGLAVVGGPLVGGAVAQGLAWQWIFWINVPVIAVVVPLARAVLTEHTGRPTPPDVPGIALAATSMFALVWALVRSGSAGWGSAEVLGTLVAGGVALAAFAVRQATAAHPMLPTRLLRQPAFAAGNLSALLLTASLFGTVFFLAQYLQVALGHSPLGAGLRFLPWTATLFLIAPVAGRLQDRIGPRALICAGLLLQGAGMLWIGANAHQHQGYGASVAALVLSGAGTSMAMPAQQTTVMTAAPPALMGKAAGTFTTVRQLGGALGIAVMAAVFGSVGGEASPAAFTDGFSAAVTAAGALALVGAAFGLLAPGRRRAAVPDDPADDGTGHAVQEELGAH</sequence>
<evidence type="ECO:0000256" key="6">
    <source>
        <dbReference type="ARBA" id="ARBA00023136"/>
    </source>
</evidence>
<comment type="subcellular location">
    <subcellularLocation>
        <location evidence="1">Cell membrane</location>
        <topology evidence="1">Multi-pass membrane protein</topology>
    </subcellularLocation>
</comment>
<dbReference type="Pfam" id="PF07690">
    <property type="entry name" value="MFS_1"/>
    <property type="match status" value="1"/>
</dbReference>
<dbReference type="PANTHER" id="PTHR42718">
    <property type="entry name" value="MAJOR FACILITATOR SUPERFAMILY MULTIDRUG TRANSPORTER MFSC"/>
    <property type="match status" value="1"/>
</dbReference>
<keyword evidence="7" id="KW-0046">Antibiotic resistance</keyword>
<feature type="transmembrane region" description="Helical" evidence="8">
    <location>
        <begin position="435"/>
        <end position="456"/>
    </location>
</feature>
<evidence type="ECO:0000259" key="9">
    <source>
        <dbReference type="PROSITE" id="PS50850"/>
    </source>
</evidence>
<dbReference type="SUPFAM" id="SSF103473">
    <property type="entry name" value="MFS general substrate transporter"/>
    <property type="match status" value="1"/>
</dbReference>
<evidence type="ECO:0000256" key="2">
    <source>
        <dbReference type="ARBA" id="ARBA00022448"/>
    </source>
</evidence>
<dbReference type="EMBL" id="SZNQ01000001">
    <property type="protein sequence ID" value="TKS98932.1"/>
    <property type="molecule type" value="Genomic_DNA"/>
</dbReference>
<feature type="transmembrane region" description="Helical" evidence="8">
    <location>
        <begin position="226"/>
        <end position="248"/>
    </location>
</feature>
<evidence type="ECO:0000313" key="10">
    <source>
        <dbReference type="EMBL" id="TKS98932.1"/>
    </source>
</evidence>
<dbReference type="InterPro" id="IPR020846">
    <property type="entry name" value="MFS_dom"/>
</dbReference>
<feature type="transmembrane region" description="Helical" evidence="8">
    <location>
        <begin position="403"/>
        <end position="423"/>
    </location>
</feature>
<evidence type="ECO:0000313" key="11">
    <source>
        <dbReference type="Proteomes" id="UP000305929"/>
    </source>
</evidence>
<dbReference type="RefSeq" id="WP_137304836.1">
    <property type="nucleotide sequence ID" value="NZ_SZNQ01000001.1"/>
</dbReference>
<comment type="caution">
    <text evidence="10">The sequence shown here is derived from an EMBL/GenBank/DDBJ whole genome shotgun (WGS) entry which is preliminary data.</text>
</comment>
<feature type="transmembrane region" description="Helical" evidence="8">
    <location>
        <begin position="202"/>
        <end position="220"/>
    </location>
</feature>
<keyword evidence="11" id="KW-1185">Reference proteome</keyword>
<dbReference type="InterPro" id="IPR011701">
    <property type="entry name" value="MFS"/>
</dbReference>
<feature type="transmembrane region" description="Helical" evidence="8">
    <location>
        <begin position="302"/>
        <end position="321"/>
    </location>
</feature>
<evidence type="ECO:0000256" key="3">
    <source>
        <dbReference type="ARBA" id="ARBA00022475"/>
    </source>
</evidence>
<feature type="transmembrane region" description="Helical" evidence="8">
    <location>
        <begin position="269"/>
        <end position="290"/>
    </location>
</feature>
<feature type="transmembrane region" description="Helical" evidence="8">
    <location>
        <begin position="83"/>
        <end position="101"/>
    </location>
</feature>
<dbReference type="Gene3D" id="1.20.1250.20">
    <property type="entry name" value="MFS general substrate transporter like domains"/>
    <property type="match status" value="1"/>
</dbReference>
<evidence type="ECO:0000256" key="7">
    <source>
        <dbReference type="ARBA" id="ARBA00023251"/>
    </source>
</evidence>
<dbReference type="InterPro" id="IPR036259">
    <property type="entry name" value="MFS_trans_sf"/>
</dbReference>
<feature type="transmembrane region" description="Helical" evidence="8">
    <location>
        <begin position="140"/>
        <end position="158"/>
    </location>
</feature>
<dbReference type="CDD" id="cd17321">
    <property type="entry name" value="MFS_MMR_MDR_like"/>
    <property type="match status" value="1"/>
</dbReference>
<feature type="domain" description="Major facilitator superfamily (MFS) profile" evidence="9">
    <location>
        <begin position="16"/>
        <end position="461"/>
    </location>
</feature>
<keyword evidence="4 8" id="KW-0812">Transmembrane</keyword>
<evidence type="ECO:0000256" key="5">
    <source>
        <dbReference type="ARBA" id="ARBA00022989"/>
    </source>
</evidence>
<keyword evidence="2" id="KW-0813">Transport</keyword>
<dbReference type="Gene3D" id="1.20.1720.10">
    <property type="entry name" value="Multidrug resistance protein D"/>
    <property type="match status" value="1"/>
</dbReference>
<dbReference type="AlphaFoldDB" id="A0A4V6AV87"/>
<name>A0A4V6AV87_STRLS</name>
<dbReference type="PROSITE" id="PS50850">
    <property type="entry name" value="MFS"/>
    <property type="match status" value="1"/>
</dbReference>
<proteinExistence type="predicted"/>
<feature type="transmembrane region" description="Helical" evidence="8">
    <location>
        <begin position="333"/>
        <end position="351"/>
    </location>
</feature>
<keyword evidence="3" id="KW-1003">Cell membrane</keyword>
<dbReference type="GO" id="GO:0046677">
    <property type="term" value="P:response to antibiotic"/>
    <property type="evidence" value="ECO:0007669"/>
    <property type="project" value="UniProtKB-KW"/>
</dbReference>
<feature type="transmembrane region" description="Helical" evidence="8">
    <location>
        <begin position="357"/>
        <end position="377"/>
    </location>
</feature>
<feature type="transmembrane region" description="Helical" evidence="8">
    <location>
        <begin position="170"/>
        <end position="190"/>
    </location>
</feature>
<feature type="transmembrane region" description="Helical" evidence="8">
    <location>
        <begin position="54"/>
        <end position="71"/>
    </location>
</feature>